<accession>A0A1B9FRI9</accession>
<evidence type="ECO:0000313" key="2">
    <source>
        <dbReference type="EMBL" id="OCF21383.1"/>
    </source>
</evidence>
<proteinExistence type="predicted"/>
<evidence type="ECO:0000256" key="1">
    <source>
        <dbReference type="SAM" id="MobiDB-lite"/>
    </source>
</evidence>
<reference evidence="2" key="1">
    <citation type="submission" date="2013-07" db="EMBL/GenBank/DDBJ databases">
        <title>The Genome Sequence of Cryptococcus bestiolae CBS10118.</title>
        <authorList>
            <consortium name="The Broad Institute Genome Sequencing Platform"/>
            <person name="Cuomo C."/>
            <person name="Litvintseva A."/>
            <person name="Chen Y."/>
            <person name="Heitman J."/>
            <person name="Sun S."/>
            <person name="Springer D."/>
            <person name="Dromer F."/>
            <person name="Young S.K."/>
            <person name="Zeng Q."/>
            <person name="Gargeya S."/>
            <person name="Fitzgerald M."/>
            <person name="Abouelleil A."/>
            <person name="Alvarado L."/>
            <person name="Berlin A.M."/>
            <person name="Chapman S.B."/>
            <person name="Dewar J."/>
            <person name="Goldberg J."/>
            <person name="Griggs A."/>
            <person name="Gujja S."/>
            <person name="Hansen M."/>
            <person name="Howarth C."/>
            <person name="Imamovic A."/>
            <person name="Larimer J."/>
            <person name="McCowan C."/>
            <person name="Murphy C."/>
            <person name="Pearson M."/>
            <person name="Priest M."/>
            <person name="Roberts A."/>
            <person name="Saif S."/>
            <person name="Shea T."/>
            <person name="Sykes S."/>
            <person name="Wortman J."/>
            <person name="Nusbaum C."/>
            <person name="Birren B."/>
        </authorList>
    </citation>
    <scope>NUCLEOTIDE SEQUENCE [LARGE SCALE GENOMIC DNA]</scope>
    <source>
        <strain evidence="2">CBS 10118</strain>
    </source>
</reference>
<feature type="region of interest" description="Disordered" evidence="1">
    <location>
        <begin position="1"/>
        <end position="23"/>
    </location>
</feature>
<sequence length="170" mass="19587">MSIFSHRFPTESKSQAASEGREHQITLADTQTDDDPQMGYITANQAGEYDQQMRLKWNDNPQGRYRVKLTDESGQSTVRYTDNSEDYYALGNSHGDTITHAQSATDTQAREFHYLMSQVDSQPSYPYWAGITWSNGHVNYVKYVNISEEGLWDLSGPLHRFGRDNSRYWN</sequence>
<reference evidence="2" key="2">
    <citation type="submission" date="2016-07" db="EMBL/GenBank/DDBJ databases">
        <title>Evolution of pathogenesis and genome organization in the Tremellales.</title>
        <authorList>
            <person name="Cuomo C."/>
            <person name="Litvintseva A."/>
            <person name="Heitman J."/>
            <person name="Chen Y."/>
            <person name="Sun S."/>
            <person name="Springer D."/>
            <person name="Dromer F."/>
            <person name="Young S."/>
            <person name="Zeng Q."/>
            <person name="Chapman S."/>
            <person name="Gujja S."/>
            <person name="Saif S."/>
            <person name="Birren B."/>
        </authorList>
    </citation>
    <scope>NUCLEOTIDE SEQUENCE</scope>
    <source>
        <strain evidence="2">CBS 10118</strain>
    </source>
</reference>
<protein>
    <submittedName>
        <fullName evidence="2">Uncharacterized protein</fullName>
    </submittedName>
</protein>
<dbReference type="VEuPathDB" id="FungiDB:I302_09060"/>
<dbReference type="AlphaFoldDB" id="A0A1B9FRI9"/>
<dbReference type="EMBL" id="KV700382">
    <property type="protein sequence ID" value="OCF21383.1"/>
    <property type="molecule type" value="Genomic_DNA"/>
</dbReference>
<organism evidence="2">
    <name type="scientific">Kwoniella bestiolae CBS 10118</name>
    <dbReference type="NCBI Taxonomy" id="1296100"/>
    <lineage>
        <taxon>Eukaryota</taxon>
        <taxon>Fungi</taxon>
        <taxon>Dikarya</taxon>
        <taxon>Basidiomycota</taxon>
        <taxon>Agaricomycotina</taxon>
        <taxon>Tremellomycetes</taxon>
        <taxon>Tremellales</taxon>
        <taxon>Cryptococcaceae</taxon>
        <taxon>Kwoniella</taxon>
    </lineage>
</organism>
<name>A0A1B9FRI9_9TREE</name>
<gene>
    <name evidence="2" type="ORF">I302_09060</name>
</gene>